<reference evidence="2" key="1">
    <citation type="submission" date="2022-10" db="EMBL/GenBank/DDBJ databases">
        <title>Culturing micro-colonial fungi from biological soil crusts in the Mojave desert and describing Neophaeococcomyces mojavensis, and introducing the new genera and species Taxawa tesnikishii.</title>
        <authorList>
            <person name="Kurbessoian T."/>
            <person name="Stajich J.E."/>
        </authorList>
    </citation>
    <scope>NUCLEOTIDE SEQUENCE</scope>
    <source>
        <strain evidence="2">TK_41</strain>
    </source>
</reference>
<protein>
    <submittedName>
        <fullName evidence="2">Uncharacterized protein</fullName>
    </submittedName>
</protein>
<evidence type="ECO:0000313" key="3">
    <source>
        <dbReference type="Proteomes" id="UP001172673"/>
    </source>
</evidence>
<comment type="caution">
    <text evidence="2">The sequence shown here is derived from an EMBL/GenBank/DDBJ whole genome shotgun (WGS) entry which is preliminary data.</text>
</comment>
<dbReference type="InterPro" id="IPR053175">
    <property type="entry name" value="DHMBA_Reg_Transcription_Factor"/>
</dbReference>
<evidence type="ECO:0000313" key="2">
    <source>
        <dbReference type="EMBL" id="KAJ9610307.1"/>
    </source>
</evidence>
<dbReference type="EMBL" id="JAPDRK010000007">
    <property type="protein sequence ID" value="KAJ9610307.1"/>
    <property type="molecule type" value="Genomic_DNA"/>
</dbReference>
<dbReference type="PANTHER" id="PTHR38791">
    <property type="entry name" value="ZN(II)2CYS6 TRANSCRIPTION FACTOR (EUROFUNG)-RELATED-RELATED"/>
    <property type="match status" value="1"/>
</dbReference>
<feature type="region of interest" description="Disordered" evidence="1">
    <location>
        <begin position="326"/>
        <end position="354"/>
    </location>
</feature>
<dbReference type="AlphaFoldDB" id="A0AA39CJ93"/>
<accession>A0AA39CJ93</accession>
<dbReference type="Proteomes" id="UP001172673">
    <property type="component" value="Unassembled WGS sequence"/>
</dbReference>
<organism evidence="2 3">
    <name type="scientific">Cladophialophora chaetospira</name>
    <dbReference type="NCBI Taxonomy" id="386627"/>
    <lineage>
        <taxon>Eukaryota</taxon>
        <taxon>Fungi</taxon>
        <taxon>Dikarya</taxon>
        <taxon>Ascomycota</taxon>
        <taxon>Pezizomycotina</taxon>
        <taxon>Eurotiomycetes</taxon>
        <taxon>Chaetothyriomycetidae</taxon>
        <taxon>Chaetothyriales</taxon>
        <taxon>Herpotrichiellaceae</taxon>
        <taxon>Cladophialophora</taxon>
    </lineage>
</organism>
<gene>
    <name evidence="2" type="ORF">H2200_005084</name>
</gene>
<proteinExistence type="predicted"/>
<dbReference type="PANTHER" id="PTHR38791:SF5">
    <property type="entry name" value="TRANSCRIPTION FACTOR DBAG-RELATED"/>
    <property type="match status" value="1"/>
</dbReference>
<keyword evidence="3" id="KW-1185">Reference proteome</keyword>
<sequence>MASKRLLQEVRNTMISEAIRTRQPVHVDPAVWHDEGPMPVSPASDLDAIAIDLANLQALYEQYKNTWRIGFANGQTVLTAKDLSVIASFRRTATAIDQRLQIWADSQAPHFSPLRMAMIEVPESVRKAGMYGNFCNVYPSAQLAGIWHAYNSYRLILLKMTLSADQTVREMHRENDVFFAESDKWRETAEETLQHCVDEICAVVPFHLGNRTGTGSILEFSDTTNLEYPWPKPENDPYSSPSTPTARDYARRHNVVPLSSDERKRQNIAMGGYNILGPIAFVLGLAEEPLDLTGLRSTAPKLGSLLRPDQIPWLAGQLQRTLKLHRTRRLDGDARKVSTPVQRRSSEQESKDGNLMKKVAAVKKTMEYSFGV</sequence>
<feature type="compositionally biased region" description="Basic and acidic residues" evidence="1">
    <location>
        <begin position="344"/>
        <end position="354"/>
    </location>
</feature>
<evidence type="ECO:0000256" key="1">
    <source>
        <dbReference type="SAM" id="MobiDB-lite"/>
    </source>
</evidence>
<name>A0AA39CJ93_9EURO</name>